<dbReference type="Gene3D" id="3.10.129.10">
    <property type="entry name" value="Hotdog Thioesterase"/>
    <property type="match status" value="1"/>
</dbReference>
<sequence length="143" mass="15517">MTDFHVSVGECYTFSKTVSESDVYLFAGLTGDLAPNHVNEAMMAKTSYGARIAHGALLVGFMSTASTHVIGANDAENETAVSLGYDKVRFLAPVYFGDTVTVTYSIDRIDPERRRSEADIKVTNQAGVLVAVARHILKWVPNS</sequence>
<reference evidence="2" key="1">
    <citation type="submission" date="2018-06" db="EMBL/GenBank/DDBJ databases">
        <authorList>
            <person name="Zhirakovskaya E."/>
        </authorList>
    </citation>
    <scope>NUCLEOTIDE SEQUENCE</scope>
</reference>
<dbReference type="GO" id="GO:0006633">
    <property type="term" value="P:fatty acid biosynthetic process"/>
    <property type="evidence" value="ECO:0007669"/>
    <property type="project" value="TreeGrafter"/>
</dbReference>
<dbReference type="SUPFAM" id="SSF54637">
    <property type="entry name" value="Thioesterase/thiol ester dehydrase-isomerase"/>
    <property type="match status" value="1"/>
</dbReference>
<protein>
    <recommendedName>
        <fullName evidence="1">MaoC-like domain-containing protein</fullName>
    </recommendedName>
</protein>
<accession>A0A3B0SXW5</accession>
<dbReference type="InterPro" id="IPR029069">
    <property type="entry name" value="HotDog_dom_sf"/>
</dbReference>
<dbReference type="EMBL" id="UOEM01000014">
    <property type="protein sequence ID" value="VAW10428.1"/>
    <property type="molecule type" value="Genomic_DNA"/>
</dbReference>
<proteinExistence type="predicted"/>
<dbReference type="PANTHER" id="PTHR43437:SF3">
    <property type="entry name" value="HYDROXYACYL-THIOESTER DEHYDRATASE TYPE 2, MITOCHONDRIAL"/>
    <property type="match status" value="1"/>
</dbReference>
<dbReference type="GO" id="GO:0019171">
    <property type="term" value="F:(3R)-hydroxyacyl-[acyl-carrier-protein] dehydratase activity"/>
    <property type="evidence" value="ECO:0007669"/>
    <property type="project" value="TreeGrafter"/>
</dbReference>
<evidence type="ECO:0000259" key="1">
    <source>
        <dbReference type="Pfam" id="PF01575"/>
    </source>
</evidence>
<dbReference type="InterPro" id="IPR002539">
    <property type="entry name" value="MaoC-like_dom"/>
</dbReference>
<dbReference type="PANTHER" id="PTHR43437">
    <property type="entry name" value="HYDROXYACYL-THIOESTER DEHYDRATASE TYPE 2, MITOCHONDRIAL-RELATED"/>
    <property type="match status" value="1"/>
</dbReference>
<organism evidence="2">
    <name type="scientific">hydrothermal vent metagenome</name>
    <dbReference type="NCBI Taxonomy" id="652676"/>
    <lineage>
        <taxon>unclassified sequences</taxon>
        <taxon>metagenomes</taxon>
        <taxon>ecological metagenomes</taxon>
    </lineage>
</organism>
<dbReference type="Pfam" id="PF01575">
    <property type="entry name" value="MaoC_dehydratas"/>
    <property type="match status" value="1"/>
</dbReference>
<name>A0A3B0SXW5_9ZZZZ</name>
<feature type="domain" description="MaoC-like" evidence="1">
    <location>
        <begin position="14"/>
        <end position="115"/>
    </location>
</feature>
<gene>
    <name evidence="2" type="ORF">MNBD_ALPHA09-138</name>
</gene>
<evidence type="ECO:0000313" key="2">
    <source>
        <dbReference type="EMBL" id="VAW10428.1"/>
    </source>
</evidence>
<dbReference type="AlphaFoldDB" id="A0A3B0SXW5"/>
<dbReference type="InterPro" id="IPR050965">
    <property type="entry name" value="UPF0336/Enoyl-CoA_hydratase"/>
</dbReference>